<dbReference type="Proteomes" id="UP000093000">
    <property type="component" value="Unassembled WGS sequence"/>
</dbReference>
<keyword evidence="4" id="KW-1185">Reference proteome</keyword>
<accession>A0A1C7NMS0</accession>
<organism evidence="3 4">
    <name type="scientific">Choanephora cucurbitarum</name>
    <dbReference type="NCBI Taxonomy" id="101091"/>
    <lineage>
        <taxon>Eukaryota</taxon>
        <taxon>Fungi</taxon>
        <taxon>Fungi incertae sedis</taxon>
        <taxon>Mucoromycota</taxon>
        <taxon>Mucoromycotina</taxon>
        <taxon>Mucoromycetes</taxon>
        <taxon>Mucorales</taxon>
        <taxon>Mucorineae</taxon>
        <taxon>Choanephoraceae</taxon>
        <taxon>Choanephoroideae</taxon>
        <taxon>Choanephora</taxon>
    </lineage>
</organism>
<feature type="transmembrane region" description="Helical" evidence="2">
    <location>
        <begin position="27"/>
        <end position="47"/>
    </location>
</feature>
<feature type="region of interest" description="Disordered" evidence="1">
    <location>
        <begin position="123"/>
        <end position="152"/>
    </location>
</feature>
<evidence type="ECO:0000313" key="3">
    <source>
        <dbReference type="EMBL" id="OBZ90260.1"/>
    </source>
</evidence>
<dbReference type="InParanoid" id="A0A1C7NMS0"/>
<reference evidence="3 4" key="1">
    <citation type="submission" date="2016-03" db="EMBL/GenBank/DDBJ databases">
        <title>Choanephora cucurbitarum.</title>
        <authorList>
            <person name="Min B."/>
            <person name="Park H."/>
            <person name="Park J.-H."/>
            <person name="Shin H.-D."/>
            <person name="Choi I.-G."/>
        </authorList>
    </citation>
    <scope>NUCLEOTIDE SEQUENCE [LARGE SCALE GENOMIC DNA]</scope>
    <source>
        <strain evidence="3 4">KUS-F28377</strain>
    </source>
</reference>
<feature type="transmembrane region" description="Helical" evidence="2">
    <location>
        <begin position="68"/>
        <end position="90"/>
    </location>
</feature>
<name>A0A1C7NMS0_9FUNG</name>
<keyword evidence="2" id="KW-0472">Membrane</keyword>
<dbReference type="PANTHER" id="PTHR38848:SF3">
    <property type="entry name" value="G-PROTEIN COUPLED RECEPTORS FAMILY 3 PROFILE DOMAIN-CONTAINING PROTEIN"/>
    <property type="match status" value="1"/>
</dbReference>
<dbReference type="AlphaFoldDB" id="A0A1C7NMS0"/>
<protein>
    <submittedName>
        <fullName evidence="3">Uncharacterized protein</fullName>
    </submittedName>
</protein>
<comment type="caution">
    <text evidence="3">The sequence shown here is derived from an EMBL/GenBank/DDBJ whole genome shotgun (WGS) entry which is preliminary data.</text>
</comment>
<keyword evidence="2" id="KW-0812">Transmembrane</keyword>
<proteinExistence type="predicted"/>
<feature type="compositionally biased region" description="Polar residues" evidence="1">
    <location>
        <begin position="131"/>
        <end position="140"/>
    </location>
</feature>
<gene>
    <name evidence="3" type="ORF">A0J61_01693</name>
</gene>
<sequence>MLIFHIAELQADGTCIIGLRPIASIPLIVYDFVFNFYMTILFVKPLMHSGEGVRTDWKTSRLRNVARRTLLASIVSLLVSLANVLTLAILNGRERGVLCLTCCTVDVTINVVTIHWVTSNSAPKASKETDTNNSSANRTDPNLLRASYDKDTHFKSFKDNQRVSISNNVPEET</sequence>
<evidence type="ECO:0000313" key="4">
    <source>
        <dbReference type="Proteomes" id="UP000093000"/>
    </source>
</evidence>
<dbReference type="EMBL" id="LUGH01000056">
    <property type="protein sequence ID" value="OBZ90260.1"/>
    <property type="molecule type" value="Genomic_DNA"/>
</dbReference>
<evidence type="ECO:0000256" key="1">
    <source>
        <dbReference type="SAM" id="MobiDB-lite"/>
    </source>
</evidence>
<keyword evidence="2" id="KW-1133">Transmembrane helix</keyword>
<dbReference type="PANTHER" id="PTHR38848">
    <property type="entry name" value="G-PROTEIN COUPLED RECEPTORS FAMILY 3 PROFILE DOMAIN-CONTAINING PROTEIN"/>
    <property type="match status" value="1"/>
</dbReference>
<dbReference type="OrthoDB" id="3210850at2759"/>
<evidence type="ECO:0000256" key="2">
    <source>
        <dbReference type="SAM" id="Phobius"/>
    </source>
</evidence>